<dbReference type="PANTHER" id="PTHR43167:SF1">
    <property type="entry name" value="PUTATIVE (AFU_ORTHOLOGUE AFUA_6G01830)-RELATED"/>
    <property type="match status" value="1"/>
</dbReference>
<evidence type="ECO:0000313" key="1">
    <source>
        <dbReference type="EMBL" id="MDC0683077.1"/>
    </source>
</evidence>
<dbReference type="GO" id="GO:0008168">
    <property type="term" value="F:methyltransferase activity"/>
    <property type="evidence" value="ECO:0007669"/>
    <property type="project" value="UniProtKB-KW"/>
</dbReference>
<dbReference type="RefSeq" id="WP_272101227.1">
    <property type="nucleotide sequence ID" value="NZ_JAQNDK010000004.1"/>
</dbReference>
<reference evidence="1 2" key="1">
    <citation type="submission" date="2023-01" db="EMBL/GenBank/DDBJ databases">
        <title>Minimal conservation of predation-associated metabolite biosynthetic gene clusters underscores biosynthetic potential of Myxococcota including descriptions for ten novel species: Archangium lansinium sp. nov., Myxococcus landrumus sp. nov., Nannocystis bai.</title>
        <authorList>
            <person name="Ahearne A."/>
            <person name="Stevens C."/>
            <person name="Dowd S."/>
        </authorList>
    </citation>
    <scope>NUCLEOTIDE SEQUENCE [LARGE SCALE GENOMIC DNA]</scope>
    <source>
        <strain evidence="1 2">WIWO2</strain>
    </source>
</reference>
<dbReference type="CDD" id="cd02440">
    <property type="entry name" value="AdoMet_MTases"/>
    <property type="match status" value="1"/>
</dbReference>
<dbReference type="GO" id="GO:0032259">
    <property type="term" value="P:methylation"/>
    <property type="evidence" value="ECO:0007669"/>
    <property type="project" value="UniProtKB-KW"/>
</dbReference>
<dbReference type="SUPFAM" id="SSF53335">
    <property type="entry name" value="S-adenosyl-L-methionine-dependent methyltransferases"/>
    <property type="match status" value="1"/>
</dbReference>
<dbReference type="EC" id="2.1.1.-" evidence="1"/>
<sequence>MKELENLRPPAVLEEIERATAEIGFTMASDRQTGSMLRTLAAAKSGAFLELGTGTGISTCWILDGMNAISTLVSVEDDEKVQAVARRHLGGDPRLTLKNMDGEAFLRSVRGQQFELVFADTWPGKYYALDEALSLIKPGGLYVIDDMLPQPNWPDDHAPKVAELIAALERRQDLVLTKLCWSSGLIIATRIGSA</sequence>
<dbReference type="Pfam" id="PF13578">
    <property type="entry name" value="Methyltransf_24"/>
    <property type="match status" value="1"/>
</dbReference>
<evidence type="ECO:0000313" key="2">
    <source>
        <dbReference type="Proteomes" id="UP001217485"/>
    </source>
</evidence>
<dbReference type="PANTHER" id="PTHR43167">
    <property type="entry name" value="PUTATIVE (AFU_ORTHOLOGUE AFUA_6G01830)-RELATED"/>
    <property type="match status" value="1"/>
</dbReference>
<gene>
    <name evidence="1" type="ORF">POL72_35440</name>
</gene>
<accession>A0ABT5CD74</accession>
<dbReference type="InterPro" id="IPR029063">
    <property type="entry name" value="SAM-dependent_MTases_sf"/>
</dbReference>
<dbReference type="Proteomes" id="UP001217485">
    <property type="component" value="Unassembled WGS sequence"/>
</dbReference>
<dbReference type="EMBL" id="JAQNDK010000004">
    <property type="protein sequence ID" value="MDC0683077.1"/>
    <property type="molecule type" value="Genomic_DNA"/>
</dbReference>
<keyword evidence="1" id="KW-0489">Methyltransferase</keyword>
<dbReference type="Gene3D" id="3.40.50.150">
    <property type="entry name" value="Vaccinia Virus protein VP39"/>
    <property type="match status" value="1"/>
</dbReference>
<protein>
    <submittedName>
        <fullName evidence="1">Class I SAM-dependent methyltransferase</fullName>
        <ecNumber evidence="1">2.1.1.-</ecNumber>
    </submittedName>
</protein>
<keyword evidence="1" id="KW-0808">Transferase</keyword>
<name>A0ABT5CD74_9BACT</name>
<proteinExistence type="predicted"/>
<organism evidence="1 2">
    <name type="scientific">Sorangium atrum</name>
    <dbReference type="NCBI Taxonomy" id="2995308"/>
    <lineage>
        <taxon>Bacteria</taxon>
        <taxon>Pseudomonadati</taxon>
        <taxon>Myxococcota</taxon>
        <taxon>Polyangia</taxon>
        <taxon>Polyangiales</taxon>
        <taxon>Polyangiaceae</taxon>
        <taxon>Sorangium</taxon>
    </lineage>
</organism>
<comment type="caution">
    <text evidence="1">The sequence shown here is derived from an EMBL/GenBank/DDBJ whole genome shotgun (WGS) entry which is preliminary data.</text>
</comment>
<keyword evidence="2" id="KW-1185">Reference proteome</keyword>